<dbReference type="Proteomes" id="UP000266644">
    <property type="component" value="Unassembled WGS sequence"/>
</dbReference>
<accession>A0A396BYZ3</accession>
<sequence length="50" mass="5823">MITIQPRYITLQLIGFIKLVRRIKASFLSDVLYNSPRSTTRTQLHCRGCI</sequence>
<name>A0A396BYZ3_BACFG</name>
<evidence type="ECO:0000313" key="2">
    <source>
        <dbReference type="Proteomes" id="UP000266644"/>
    </source>
</evidence>
<organism evidence="1 2">
    <name type="scientific">Bacteroides fragilis</name>
    <dbReference type="NCBI Taxonomy" id="817"/>
    <lineage>
        <taxon>Bacteria</taxon>
        <taxon>Pseudomonadati</taxon>
        <taxon>Bacteroidota</taxon>
        <taxon>Bacteroidia</taxon>
        <taxon>Bacteroidales</taxon>
        <taxon>Bacteroidaceae</taxon>
        <taxon>Bacteroides</taxon>
    </lineage>
</organism>
<dbReference type="AlphaFoldDB" id="A0A396BYZ3"/>
<gene>
    <name evidence="1" type="ORF">DW228_16035</name>
</gene>
<evidence type="ECO:0000313" key="1">
    <source>
        <dbReference type="EMBL" id="RHH08914.1"/>
    </source>
</evidence>
<dbReference type="EMBL" id="QRJE01000026">
    <property type="protein sequence ID" value="RHH08914.1"/>
    <property type="molecule type" value="Genomic_DNA"/>
</dbReference>
<reference evidence="1 2" key="1">
    <citation type="submission" date="2018-08" db="EMBL/GenBank/DDBJ databases">
        <title>A genome reference for cultivated species of the human gut microbiota.</title>
        <authorList>
            <person name="Zou Y."/>
            <person name="Xue W."/>
            <person name="Luo G."/>
        </authorList>
    </citation>
    <scope>NUCLEOTIDE SEQUENCE [LARGE SCALE GENOMIC DNA]</scope>
    <source>
        <strain evidence="1 2">AM18-6</strain>
    </source>
</reference>
<proteinExistence type="predicted"/>
<comment type="caution">
    <text evidence="1">The sequence shown here is derived from an EMBL/GenBank/DDBJ whole genome shotgun (WGS) entry which is preliminary data.</text>
</comment>
<protein>
    <submittedName>
        <fullName evidence="1">Uncharacterized protein</fullName>
    </submittedName>
</protein>